<dbReference type="InterPro" id="IPR029028">
    <property type="entry name" value="Alpha/beta_knot_MTases"/>
</dbReference>
<keyword evidence="1 5" id="KW-0489">Methyltransferase</keyword>
<comment type="subunit">
    <text evidence="5">Homodimer.</text>
</comment>
<keyword evidence="5" id="KW-0698">rRNA processing</keyword>
<dbReference type="CDD" id="cd18081">
    <property type="entry name" value="RlmH-like"/>
    <property type="match status" value="1"/>
</dbReference>
<comment type="function">
    <text evidence="5">Specifically methylates the pseudouridine at position 1915 (m3Psi1915) in 23S rRNA.</text>
</comment>
<keyword evidence="5" id="KW-0963">Cytoplasm</keyword>
<feature type="binding site" evidence="5">
    <location>
        <position position="104"/>
    </location>
    <ligand>
        <name>S-adenosyl-L-methionine</name>
        <dbReference type="ChEBI" id="CHEBI:59789"/>
    </ligand>
</feature>
<dbReference type="PANTHER" id="PTHR33603">
    <property type="entry name" value="METHYLTRANSFERASE"/>
    <property type="match status" value="1"/>
</dbReference>
<feature type="binding site" evidence="5">
    <location>
        <position position="72"/>
    </location>
    <ligand>
        <name>S-adenosyl-L-methionine</name>
        <dbReference type="ChEBI" id="CHEBI:59789"/>
    </ligand>
</feature>
<evidence type="ECO:0000256" key="1">
    <source>
        <dbReference type="ARBA" id="ARBA00022603"/>
    </source>
</evidence>
<evidence type="ECO:0000313" key="7">
    <source>
        <dbReference type="Proteomes" id="UP000808349"/>
    </source>
</evidence>
<dbReference type="Gene3D" id="3.40.1280.10">
    <property type="match status" value="1"/>
</dbReference>
<comment type="subcellular location">
    <subcellularLocation>
        <location evidence="5">Cytoplasm</location>
    </subcellularLocation>
</comment>
<dbReference type="InterPro" id="IPR029026">
    <property type="entry name" value="tRNA_m1G_MTases_N"/>
</dbReference>
<name>A0A9D7SCJ0_9BACT</name>
<dbReference type="HAMAP" id="MF_00658">
    <property type="entry name" value="23SrRNA_methyltr_H"/>
    <property type="match status" value="1"/>
</dbReference>
<evidence type="ECO:0000256" key="2">
    <source>
        <dbReference type="ARBA" id="ARBA00022679"/>
    </source>
</evidence>
<keyword evidence="2 5" id="KW-0808">Transferase</keyword>
<dbReference type="GO" id="GO:0070038">
    <property type="term" value="F:rRNA (pseudouridine-N3-)-methyltransferase activity"/>
    <property type="evidence" value="ECO:0007669"/>
    <property type="project" value="UniProtKB-UniRule"/>
</dbReference>
<accession>A0A9D7SCJ0</accession>
<evidence type="ECO:0000256" key="3">
    <source>
        <dbReference type="ARBA" id="ARBA00022691"/>
    </source>
</evidence>
<keyword evidence="3 5" id="KW-0949">S-adenosyl-L-methionine</keyword>
<proteinExistence type="inferred from homology"/>
<dbReference type="Proteomes" id="UP000808349">
    <property type="component" value="Unassembled WGS sequence"/>
</dbReference>
<organism evidence="6 7">
    <name type="scientific">Candidatus Defluviibacterium haderslevense</name>
    <dbReference type="NCBI Taxonomy" id="2981993"/>
    <lineage>
        <taxon>Bacteria</taxon>
        <taxon>Pseudomonadati</taxon>
        <taxon>Bacteroidota</taxon>
        <taxon>Saprospiria</taxon>
        <taxon>Saprospirales</taxon>
        <taxon>Saprospiraceae</taxon>
        <taxon>Candidatus Defluviibacterium</taxon>
    </lineage>
</organism>
<evidence type="ECO:0000256" key="4">
    <source>
        <dbReference type="ARBA" id="ARBA00038303"/>
    </source>
</evidence>
<comment type="similarity">
    <text evidence="4 5">Belongs to the RNA methyltransferase RlmH family.</text>
</comment>
<evidence type="ECO:0000256" key="5">
    <source>
        <dbReference type="HAMAP-Rule" id="MF_00658"/>
    </source>
</evidence>
<protein>
    <recommendedName>
        <fullName evidence="5">Ribosomal RNA large subunit methyltransferase H</fullName>
        <ecNumber evidence="5">2.1.1.177</ecNumber>
    </recommendedName>
    <alternativeName>
        <fullName evidence="5">23S rRNA (pseudouridine1915-N3)-methyltransferase</fullName>
    </alternativeName>
    <alternativeName>
        <fullName evidence="5">23S rRNA m3Psi1915 methyltransferase</fullName>
    </alternativeName>
    <alternativeName>
        <fullName evidence="5">rRNA (pseudouridine-N3-)-methyltransferase RlmH</fullName>
    </alternativeName>
</protein>
<dbReference type="SUPFAM" id="SSF75217">
    <property type="entry name" value="alpha/beta knot"/>
    <property type="match status" value="1"/>
</dbReference>
<comment type="catalytic activity">
    <reaction evidence="5">
        <text>pseudouridine(1915) in 23S rRNA + S-adenosyl-L-methionine = N(3)-methylpseudouridine(1915) in 23S rRNA + S-adenosyl-L-homocysteine + H(+)</text>
        <dbReference type="Rhea" id="RHEA:42752"/>
        <dbReference type="Rhea" id="RHEA-COMP:10221"/>
        <dbReference type="Rhea" id="RHEA-COMP:10222"/>
        <dbReference type="ChEBI" id="CHEBI:15378"/>
        <dbReference type="ChEBI" id="CHEBI:57856"/>
        <dbReference type="ChEBI" id="CHEBI:59789"/>
        <dbReference type="ChEBI" id="CHEBI:65314"/>
        <dbReference type="ChEBI" id="CHEBI:74486"/>
        <dbReference type="EC" id="2.1.1.177"/>
    </reaction>
</comment>
<reference evidence="6 7" key="1">
    <citation type="submission" date="2020-10" db="EMBL/GenBank/DDBJ databases">
        <title>Connecting structure to function with the recovery of over 1000 high-quality activated sludge metagenome-assembled genomes encoding full-length rRNA genes using long-read sequencing.</title>
        <authorList>
            <person name="Singleton C.M."/>
            <person name="Petriglieri F."/>
            <person name="Kristensen J.M."/>
            <person name="Kirkegaard R.H."/>
            <person name="Michaelsen T.Y."/>
            <person name="Andersen M.H."/>
            <person name="Karst S.M."/>
            <person name="Dueholm M.S."/>
            <person name="Nielsen P.H."/>
            <person name="Albertsen M."/>
        </authorList>
    </citation>
    <scope>NUCLEOTIDE SEQUENCE [LARGE SCALE GENOMIC DNA]</scope>
    <source>
        <strain evidence="6">Ribe_18-Q3-R11-54_BAT3C.373</strain>
    </source>
</reference>
<dbReference type="EC" id="2.1.1.177" evidence="5"/>
<dbReference type="PIRSF" id="PIRSF004505">
    <property type="entry name" value="MT_bac"/>
    <property type="match status" value="1"/>
</dbReference>
<gene>
    <name evidence="5" type="primary">rlmH</name>
    <name evidence="6" type="ORF">IPO85_18400</name>
</gene>
<dbReference type="EMBL" id="JADKFW010000021">
    <property type="protein sequence ID" value="MBK9719444.1"/>
    <property type="molecule type" value="Genomic_DNA"/>
</dbReference>
<dbReference type="PANTHER" id="PTHR33603:SF1">
    <property type="entry name" value="RIBOSOMAL RNA LARGE SUBUNIT METHYLTRANSFERASE H"/>
    <property type="match status" value="1"/>
</dbReference>
<sequence length="156" mass="18706">MEYQLWWTGKTQFGYLDVGIADYIKRIRHLCKFNTLEFPNAKEKKDQLIIQQEEESQLLKKIDFRKDYIILLDERGLKFTSIKFAQHLEQLQNNSLHRIIFIIGGAYGFTPAFRNQAQMLLSFSDFTFSHQLIRLIFVEQLYRAQSILHHLPYHHE</sequence>
<dbReference type="InterPro" id="IPR003742">
    <property type="entry name" value="RlmH-like"/>
</dbReference>
<dbReference type="AlphaFoldDB" id="A0A9D7SCJ0"/>
<comment type="caution">
    <text evidence="6">The sequence shown here is derived from an EMBL/GenBank/DDBJ whole genome shotgun (WGS) entry which is preliminary data.</text>
</comment>
<comment type="caution">
    <text evidence="5">Lacks conserved residue(s) required for the propagation of feature annotation.</text>
</comment>
<evidence type="ECO:0000313" key="6">
    <source>
        <dbReference type="EMBL" id="MBK9719444.1"/>
    </source>
</evidence>
<dbReference type="GO" id="GO:0005737">
    <property type="term" value="C:cytoplasm"/>
    <property type="evidence" value="ECO:0007669"/>
    <property type="project" value="UniProtKB-SubCell"/>
</dbReference>
<dbReference type="Pfam" id="PF02590">
    <property type="entry name" value="SPOUT_MTase"/>
    <property type="match status" value="1"/>
</dbReference>